<gene>
    <name evidence="2" type="ORF">OHC33_011031</name>
</gene>
<name>A0AAN8EIL1_9EURO</name>
<organism evidence="2 3">
    <name type="scientific">Knufia fluminis</name>
    <dbReference type="NCBI Taxonomy" id="191047"/>
    <lineage>
        <taxon>Eukaryota</taxon>
        <taxon>Fungi</taxon>
        <taxon>Dikarya</taxon>
        <taxon>Ascomycota</taxon>
        <taxon>Pezizomycotina</taxon>
        <taxon>Eurotiomycetes</taxon>
        <taxon>Chaetothyriomycetidae</taxon>
        <taxon>Chaetothyriales</taxon>
        <taxon>Trichomeriaceae</taxon>
        <taxon>Knufia</taxon>
    </lineage>
</organism>
<feature type="domain" description="Protein kinase" evidence="1">
    <location>
        <begin position="98"/>
        <end position="295"/>
    </location>
</feature>
<evidence type="ECO:0000313" key="3">
    <source>
        <dbReference type="Proteomes" id="UP001316803"/>
    </source>
</evidence>
<dbReference type="InterPro" id="IPR011009">
    <property type="entry name" value="Kinase-like_dom_sf"/>
</dbReference>
<dbReference type="EMBL" id="JAKLMC020000058">
    <property type="protein sequence ID" value="KAK5947926.1"/>
    <property type="molecule type" value="Genomic_DNA"/>
</dbReference>
<evidence type="ECO:0000259" key="1">
    <source>
        <dbReference type="SMART" id="SM00220"/>
    </source>
</evidence>
<comment type="caution">
    <text evidence="2">The sequence shown here is derived from an EMBL/GenBank/DDBJ whole genome shotgun (WGS) entry which is preliminary data.</text>
</comment>
<dbReference type="SMART" id="SM00220">
    <property type="entry name" value="S_TKc"/>
    <property type="match status" value="1"/>
</dbReference>
<reference evidence="2 3" key="1">
    <citation type="submission" date="2022-12" db="EMBL/GenBank/DDBJ databases">
        <title>Genomic features and morphological characterization of a novel Knufia sp. strain isolated from spacecraft assembly facility.</title>
        <authorList>
            <person name="Teixeira M."/>
            <person name="Chander A.M."/>
            <person name="Stajich J.E."/>
            <person name="Venkateswaran K."/>
        </authorList>
    </citation>
    <scope>NUCLEOTIDE SEQUENCE [LARGE SCALE GENOMIC DNA]</scope>
    <source>
        <strain evidence="2 3">FJI-L2-BK-P2</strain>
    </source>
</reference>
<dbReference type="Gene3D" id="1.10.510.10">
    <property type="entry name" value="Transferase(Phosphotransferase) domain 1"/>
    <property type="match status" value="1"/>
</dbReference>
<dbReference type="SUPFAM" id="SSF56112">
    <property type="entry name" value="Protein kinase-like (PK-like)"/>
    <property type="match status" value="1"/>
</dbReference>
<accession>A0AAN8EIL1</accession>
<keyword evidence="3" id="KW-1185">Reference proteome</keyword>
<dbReference type="GO" id="GO:0005524">
    <property type="term" value="F:ATP binding"/>
    <property type="evidence" value="ECO:0007669"/>
    <property type="project" value="InterPro"/>
</dbReference>
<dbReference type="InterPro" id="IPR000719">
    <property type="entry name" value="Prot_kinase_dom"/>
</dbReference>
<protein>
    <recommendedName>
        <fullName evidence="1">Protein kinase domain-containing protein</fullName>
    </recommendedName>
</protein>
<sequence>MADCKRLTGLEFGSGSRNLKAHVVLADDVQETPGVWGQEVGLKRRLFDGPAIPPALSPQSPAPAMNDNLLSTAVSRRSGFPTYIPHKRNPWNTYAGILEVLPKATVALRSDRDQHYAISRTPGSAKAPYLQVINRLAHELRNPLVDIVETYDWKGELYIVTNFIDISLTQIRNGQKPLSEQHLSYLMHEIVNALIVLAQHGVYYGPLVADNVLITTAGHIKLAPPESWEPAPMDEPKRTNITLVNIMVQLMERQALFSSHEFIHLENPEVWSSEARSFLAYAQNQTLSAIQEVFLPKDRSQNCADSVTSMHSSHLDAKLTN</sequence>
<dbReference type="AlphaFoldDB" id="A0AAN8EIL1"/>
<dbReference type="GO" id="GO:0004672">
    <property type="term" value="F:protein kinase activity"/>
    <property type="evidence" value="ECO:0007669"/>
    <property type="project" value="InterPro"/>
</dbReference>
<dbReference type="Proteomes" id="UP001316803">
    <property type="component" value="Unassembled WGS sequence"/>
</dbReference>
<proteinExistence type="predicted"/>
<evidence type="ECO:0000313" key="2">
    <source>
        <dbReference type="EMBL" id="KAK5947926.1"/>
    </source>
</evidence>